<organism evidence="1">
    <name type="scientific">hydrothermal vent metagenome</name>
    <dbReference type="NCBI Taxonomy" id="652676"/>
    <lineage>
        <taxon>unclassified sequences</taxon>
        <taxon>metagenomes</taxon>
        <taxon>ecological metagenomes</taxon>
    </lineage>
</organism>
<dbReference type="AlphaFoldDB" id="A0A3B0Z233"/>
<proteinExistence type="predicted"/>
<evidence type="ECO:0008006" key="2">
    <source>
        <dbReference type="Google" id="ProtNLM"/>
    </source>
</evidence>
<sequence length="101" mass="11625">MLDGLLIVFVVVVFFIWAQSMLAKENARAAGKKACKESEVQLLDDTVQQQKIWLGRTSQGWLQVRRIYLFEFASDGEQRYHGKVTVHGHRVTSVDLEAYRI</sequence>
<protein>
    <recommendedName>
        <fullName evidence="2">DUF3301 domain-containing protein</fullName>
    </recommendedName>
</protein>
<dbReference type="InterPro" id="IPR021732">
    <property type="entry name" value="DUF3301"/>
</dbReference>
<accession>A0A3B0Z233</accession>
<reference evidence="1" key="1">
    <citation type="submission" date="2018-06" db="EMBL/GenBank/DDBJ databases">
        <authorList>
            <person name="Zhirakovskaya E."/>
        </authorList>
    </citation>
    <scope>NUCLEOTIDE SEQUENCE</scope>
</reference>
<dbReference type="Pfam" id="PF11743">
    <property type="entry name" value="DUF3301"/>
    <property type="match status" value="1"/>
</dbReference>
<gene>
    <name evidence="1" type="ORF">MNBD_GAMMA16-98</name>
</gene>
<dbReference type="EMBL" id="UOFO01000078">
    <property type="protein sequence ID" value="VAW85751.1"/>
    <property type="molecule type" value="Genomic_DNA"/>
</dbReference>
<name>A0A3B0Z233_9ZZZZ</name>
<evidence type="ECO:0000313" key="1">
    <source>
        <dbReference type="EMBL" id="VAW85751.1"/>
    </source>
</evidence>